<sequence length="1112" mass="120373">MLKHKNEIEKLTLRQKTALLTQFDRLSDSGINSAGIPRVKRAELDDLVRESEYPAYSSIINCWDSALIEQMTTELALRAREAGYNFLVTPDLKAVSNPYKEGLSEDAFLNGKAGAAISRAVKAAGAACCLDGLYLGEEDAEFLDMEQDRSAVCSLFEMPFFYALEDTSCDAVGCSMASAGCGYAFVNAELFDAAVGGRYGKEAFVVGRDIAPDTDFHDFLNGNTCIGGATLALDRAAVRYTQLKEYIAEGGATDRDLQVAIADGKAISQETIDSAVDGVIAFAHRVSSRRPATIASPAENTVAEAARASIVLLKNNGVLPIRKGASVAVIGDFRNWKDEIAAYYPVSGTAAGYETLAERSDDLLFAAGEAAKSADVVVAVLEQRRTTDRAARSLMLPANRLALIDTLRSNTKKLIAVIVGDAPVDLSFDACCSAVLMVPSGGASCAKALAEVLSGAYNPSGRLARTCYDGGDAFFAQLKDQIRSGTKQVGSLSGYRYLASEKLRVRYPFGYGLSYTRFSYSSLRIDGTNVTFTIKNTGRRDGVETAQVYVAYGCGGVKELKGFAKVSLKAGESKTVRVSIPPVKPQSDETGRQTECRTVYVGSSSQNIKLKGTMGGMVHKLASVASAFPTVLLRFVKGGAKMPSAFRMSAVSDGEKGYETYSPGAVMGAIFLIAAILTMVISASCYVFLGAQFLIWQWVLVAGAGGLVLVEIAVYIAMKLHREKLLHKLDAEDEKKQFLSDAKSAVTPEGAFEDAFEKTQSAVQTSEPVREGLHYYEKGFTFSLLSGQLKTFFSERGLLAENNVLFDLIGALTCSRLLLVPGKYTEQMYSMCRVLAEYFGCASYRDNAAGVAQAGGLFVVRDRNGMRSTNLRAAVEQASRNTRVPYVAAVGHICGQYAQELLGTLAWGLEQHGGNPAHFEAYADGLSAVHSLPPNLWIVAAVDGDIDSLSETLTEIATVFIPDFLRGPVSSETSLCKPLSYFQFENMRRLVREQFPLEEQFWKRVDRLEEWIAGMRPYRVGNRLWNKMEIFASAFAASGGTEADALDGAVACCLLAGVFTDRQDKEYAGQVLAELEAALGEEQTTQCKRMMQLLQSFGEQPDPQFKEAKSSE</sequence>
<keyword evidence="3" id="KW-0812">Transmembrane</keyword>
<comment type="similarity">
    <text evidence="1">Belongs to the glycosyl hydrolase 3 family.</text>
</comment>
<gene>
    <name evidence="5" type="ORF">H9812_03300</name>
</gene>
<keyword evidence="2 5" id="KW-0378">Hydrolase</keyword>
<comment type="caution">
    <text evidence="5">The sequence shown here is derived from an EMBL/GenBank/DDBJ whole genome shotgun (WGS) entry which is preliminary data.</text>
</comment>
<dbReference type="EMBL" id="DXBS01000065">
    <property type="protein sequence ID" value="HIZ24486.1"/>
    <property type="molecule type" value="Genomic_DNA"/>
</dbReference>
<dbReference type="Gene3D" id="3.40.50.1700">
    <property type="entry name" value="Glycoside hydrolase family 3 C-terminal domain"/>
    <property type="match status" value="1"/>
</dbReference>
<proteinExistence type="inferred from homology"/>
<dbReference type="PANTHER" id="PTHR42715">
    <property type="entry name" value="BETA-GLUCOSIDASE"/>
    <property type="match status" value="1"/>
</dbReference>
<evidence type="ECO:0000313" key="6">
    <source>
        <dbReference type="Proteomes" id="UP000824044"/>
    </source>
</evidence>
<protein>
    <submittedName>
        <fullName evidence="5">Glycoside hydrolase family 3 C-terminal domain-containing protein</fullName>
    </submittedName>
</protein>
<dbReference type="PANTHER" id="PTHR42715:SF10">
    <property type="entry name" value="BETA-GLUCOSIDASE"/>
    <property type="match status" value="1"/>
</dbReference>
<dbReference type="Pfam" id="PF14310">
    <property type="entry name" value="Fn3-like"/>
    <property type="match status" value="1"/>
</dbReference>
<keyword evidence="3" id="KW-1133">Transmembrane helix</keyword>
<dbReference type="InterPro" id="IPR036881">
    <property type="entry name" value="Glyco_hydro_3_C_sf"/>
</dbReference>
<organism evidence="5 6">
    <name type="scientific">Candidatus Gallimonas intestinigallinarum</name>
    <dbReference type="NCBI Taxonomy" id="2838604"/>
    <lineage>
        <taxon>Bacteria</taxon>
        <taxon>Bacillati</taxon>
        <taxon>Bacillota</taxon>
        <taxon>Clostridia</taxon>
        <taxon>Candidatus Gallimonas</taxon>
    </lineage>
</organism>
<evidence type="ECO:0000259" key="4">
    <source>
        <dbReference type="SMART" id="SM01217"/>
    </source>
</evidence>
<dbReference type="GO" id="GO:0005975">
    <property type="term" value="P:carbohydrate metabolic process"/>
    <property type="evidence" value="ECO:0007669"/>
    <property type="project" value="InterPro"/>
</dbReference>
<dbReference type="Gene3D" id="2.60.40.10">
    <property type="entry name" value="Immunoglobulins"/>
    <property type="match status" value="1"/>
</dbReference>
<feature type="domain" description="Fibronectin type III-like" evidence="4">
    <location>
        <begin position="544"/>
        <end position="605"/>
    </location>
</feature>
<dbReference type="InterPro" id="IPR017853">
    <property type="entry name" value="GH"/>
</dbReference>
<reference evidence="5" key="1">
    <citation type="journal article" date="2021" name="PeerJ">
        <title>Extensive microbial diversity within the chicken gut microbiome revealed by metagenomics and culture.</title>
        <authorList>
            <person name="Gilroy R."/>
            <person name="Ravi A."/>
            <person name="Getino M."/>
            <person name="Pursley I."/>
            <person name="Horton D.L."/>
            <person name="Alikhan N.F."/>
            <person name="Baker D."/>
            <person name="Gharbi K."/>
            <person name="Hall N."/>
            <person name="Watson M."/>
            <person name="Adriaenssens E.M."/>
            <person name="Foster-Nyarko E."/>
            <person name="Jarju S."/>
            <person name="Secka A."/>
            <person name="Antonio M."/>
            <person name="Oren A."/>
            <person name="Chaudhuri R.R."/>
            <person name="La Ragione R."/>
            <person name="Hildebrand F."/>
            <person name="Pallen M.J."/>
        </authorList>
    </citation>
    <scope>NUCLEOTIDE SEQUENCE</scope>
    <source>
        <strain evidence="5">CHK33-5263</strain>
    </source>
</reference>
<dbReference type="Pfam" id="PF01915">
    <property type="entry name" value="Glyco_hydro_3_C"/>
    <property type="match status" value="1"/>
</dbReference>
<dbReference type="SMART" id="SM01217">
    <property type="entry name" value="Fn3_like"/>
    <property type="match status" value="1"/>
</dbReference>
<evidence type="ECO:0000256" key="2">
    <source>
        <dbReference type="ARBA" id="ARBA00022801"/>
    </source>
</evidence>
<dbReference type="InterPro" id="IPR036962">
    <property type="entry name" value="Glyco_hydro_3_N_sf"/>
</dbReference>
<dbReference type="SUPFAM" id="SSF52279">
    <property type="entry name" value="Beta-D-glucan exohydrolase, C-terminal domain"/>
    <property type="match status" value="1"/>
</dbReference>
<dbReference type="InterPro" id="IPR026891">
    <property type="entry name" value="Fn3-like"/>
</dbReference>
<evidence type="ECO:0000256" key="1">
    <source>
        <dbReference type="ARBA" id="ARBA00005336"/>
    </source>
</evidence>
<dbReference type="InterPro" id="IPR013783">
    <property type="entry name" value="Ig-like_fold"/>
</dbReference>
<name>A0A9D2DW74_9FIRM</name>
<dbReference type="InterPro" id="IPR050288">
    <property type="entry name" value="Cellulose_deg_GH3"/>
</dbReference>
<dbReference type="Gene3D" id="3.20.20.300">
    <property type="entry name" value="Glycoside hydrolase, family 3, N-terminal domain"/>
    <property type="match status" value="1"/>
</dbReference>
<reference evidence="5" key="2">
    <citation type="submission" date="2021-04" db="EMBL/GenBank/DDBJ databases">
        <authorList>
            <person name="Gilroy R."/>
        </authorList>
    </citation>
    <scope>NUCLEOTIDE SEQUENCE</scope>
    <source>
        <strain evidence="5">CHK33-5263</strain>
    </source>
</reference>
<keyword evidence="3" id="KW-0472">Membrane</keyword>
<evidence type="ECO:0000313" key="5">
    <source>
        <dbReference type="EMBL" id="HIZ24486.1"/>
    </source>
</evidence>
<dbReference type="GO" id="GO:0004553">
    <property type="term" value="F:hydrolase activity, hydrolyzing O-glycosyl compounds"/>
    <property type="evidence" value="ECO:0007669"/>
    <property type="project" value="InterPro"/>
</dbReference>
<dbReference type="Proteomes" id="UP000824044">
    <property type="component" value="Unassembled WGS sequence"/>
</dbReference>
<feature type="transmembrane region" description="Helical" evidence="3">
    <location>
        <begin position="695"/>
        <end position="718"/>
    </location>
</feature>
<evidence type="ECO:0000256" key="3">
    <source>
        <dbReference type="SAM" id="Phobius"/>
    </source>
</evidence>
<dbReference type="AlphaFoldDB" id="A0A9D2DW74"/>
<accession>A0A9D2DW74</accession>
<feature type="transmembrane region" description="Helical" evidence="3">
    <location>
        <begin position="665"/>
        <end position="689"/>
    </location>
</feature>
<dbReference type="InterPro" id="IPR002772">
    <property type="entry name" value="Glyco_hydro_3_C"/>
</dbReference>
<dbReference type="SUPFAM" id="SSF51445">
    <property type="entry name" value="(Trans)glycosidases"/>
    <property type="match status" value="1"/>
</dbReference>